<dbReference type="InterPro" id="IPR007269">
    <property type="entry name" value="ICMT_MeTrfase"/>
</dbReference>
<name>A0A0B4WVI1_9HYPH</name>
<sequence length="68" mass="7277">MALGGMIVSKGPYRFLHYPNYVVVMGEIAALPLGFATLCTSVFHRQCSHCDQRVKNAALAGLSHAGQA</sequence>
<keyword evidence="4 5" id="KW-0472">Membrane</keyword>
<reference evidence="6 7" key="1">
    <citation type="submission" date="2013-11" db="EMBL/GenBank/DDBJ databases">
        <title>Complete genome sequence of Rhizobium gallicum bv. gallicum R602.</title>
        <authorList>
            <person name="Bustos P."/>
            <person name="Santamaria R.I."/>
            <person name="Lozano L."/>
            <person name="Acosta J.L."/>
            <person name="Ormeno-Orrillo E."/>
            <person name="Rogel M.A."/>
            <person name="Romero D."/>
            <person name="Cevallos M.A."/>
            <person name="Martinez-Romero E."/>
            <person name="Gonzalez V."/>
        </authorList>
    </citation>
    <scope>NUCLEOTIDE SEQUENCE [LARGE SCALE GENOMIC DNA]</scope>
    <source>
        <strain evidence="6 7">R602</strain>
    </source>
</reference>
<evidence type="ECO:0000256" key="5">
    <source>
        <dbReference type="SAM" id="Phobius"/>
    </source>
</evidence>
<dbReference type="EMBL" id="CP006877">
    <property type="protein sequence ID" value="AJD39539.1"/>
    <property type="molecule type" value="Genomic_DNA"/>
</dbReference>
<dbReference type="Proteomes" id="UP000031368">
    <property type="component" value="Chromosome"/>
</dbReference>
<dbReference type="KEGG" id="rga:RGR602_CH00165"/>
<evidence type="ECO:0000256" key="3">
    <source>
        <dbReference type="ARBA" id="ARBA00022989"/>
    </source>
</evidence>
<keyword evidence="6" id="KW-0489">Methyltransferase</keyword>
<keyword evidence="3 5" id="KW-1133">Transmembrane helix</keyword>
<keyword evidence="2 5" id="KW-0812">Transmembrane</keyword>
<organism evidence="6 7">
    <name type="scientific">Rhizobium gallicum bv. gallicum R602sp</name>
    <dbReference type="NCBI Taxonomy" id="1041138"/>
    <lineage>
        <taxon>Bacteria</taxon>
        <taxon>Pseudomonadati</taxon>
        <taxon>Pseudomonadota</taxon>
        <taxon>Alphaproteobacteria</taxon>
        <taxon>Hyphomicrobiales</taxon>
        <taxon>Rhizobiaceae</taxon>
        <taxon>Rhizobium/Agrobacterium group</taxon>
        <taxon>Rhizobium</taxon>
    </lineage>
</organism>
<evidence type="ECO:0000313" key="6">
    <source>
        <dbReference type="EMBL" id="AJD39539.1"/>
    </source>
</evidence>
<dbReference type="GO" id="GO:0032259">
    <property type="term" value="P:methylation"/>
    <property type="evidence" value="ECO:0007669"/>
    <property type="project" value="UniProtKB-KW"/>
</dbReference>
<protein>
    <submittedName>
        <fullName evidence="6">Isoprenylcysteine carboxyl methyltransferase domain-containing protein</fullName>
    </submittedName>
</protein>
<dbReference type="Pfam" id="PF04140">
    <property type="entry name" value="ICMT"/>
    <property type="match status" value="1"/>
</dbReference>
<proteinExistence type="predicted"/>
<keyword evidence="7" id="KW-1185">Reference proteome</keyword>
<evidence type="ECO:0000256" key="4">
    <source>
        <dbReference type="ARBA" id="ARBA00023136"/>
    </source>
</evidence>
<dbReference type="GO" id="GO:0016020">
    <property type="term" value="C:membrane"/>
    <property type="evidence" value="ECO:0007669"/>
    <property type="project" value="UniProtKB-SubCell"/>
</dbReference>
<evidence type="ECO:0000256" key="1">
    <source>
        <dbReference type="ARBA" id="ARBA00004141"/>
    </source>
</evidence>
<feature type="transmembrane region" description="Helical" evidence="5">
    <location>
        <begin position="20"/>
        <end position="43"/>
    </location>
</feature>
<dbReference type="GO" id="GO:0004671">
    <property type="term" value="F:protein C-terminal S-isoprenylcysteine carboxyl O-methyltransferase activity"/>
    <property type="evidence" value="ECO:0007669"/>
    <property type="project" value="InterPro"/>
</dbReference>
<keyword evidence="6" id="KW-0808">Transferase</keyword>
<evidence type="ECO:0000313" key="7">
    <source>
        <dbReference type="Proteomes" id="UP000031368"/>
    </source>
</evidence>
<comment type="subcellular location">
    <subcellularLocation>
        <location evidence="1">Membrane</location>
        <topology evidence="1">Multi-pass membrane protein</topology>
    </subcellularLocation>
</comment>
<gene>
    <name evidence="6" type="ORF">RGR602_CH00165</name>
</gene>
<evidence type="ECO:0000256" key="2">
    <source>
        <dbReference type="ARBA" id="ARBA00022692"/>
    </source>
</evidence>
<dbReference type="HOGENOM" id="CLU_2791067_0_0_5"/>
<dbReference type="AlphaFoldDB" id="A0A0B4WVI1"/>
<accession>A0A0B4WVI1</accession>